<sequence length="339" mass="38073">MLSHIGLLRITDSRHFITIKIASCWKLAFSLTLLFMLSQADTFWIANLNISFLVGNQTVWEIVEHGVFAKASPLKKVSGILVPPEGIHQNACSSGTRFNRPVNMNNWVALIMRGQCSFTKQISMTARTGAVGVIIYNFPGTGNTVFPMVNFGPEGIVAVMISNLKGMDLLHLIRNGIQVLVTIEVGNHYYPWLTHYMGTIFVFSSLAVAYCTCYCATKLRRARNPIQRWQQELDIHKAIDHLELRTLKADDKEVGSNGESCAVCLEMYKPKDIARILHCRHLFHKACIDPWLLNHQTCPVCKWDMLRTVESVTTEAEWLGAQIPNEAPSGISSPKEQET</sequence>
<protein>
    <submittedName>
        <fullName evidence="11">Ring finger protein 148</fullName>
    </submittedName>
</protein>
<dbReference type="SUPFAM" id="SSF57850">
    <property type="entry name" value="RING/U-box"/>
    <property type="match status" value="1"/>
</dbReference>
<accession>A0A8D0C171</accession>
<keyword evidence="2 9" id="KW-0812">Transmembrane</keyword>
<keyword evidence="12" id="KW-1185">Reference proteome</keyword>
<dbReference type="GO" id="GO:0008270">
    <property type="term" value="F:zinc ion binding"/>
    <property type="evidence" value="ECO:0007669"/>
    <property type="project" value="UniProtKB-KW"/>
</dbReference>
<dbReference type="AlphaFoldDB" id="A0A8D0C171"/>
<dbReference type="InterPro" id="IPR001841">
    <property type="entry name" value="Znf_RING"/>
</dbReference>
<reference evidence="11" key="1">
    <citation type="submission" date="2025-08" db="UniProtKB">
        <authorList>
            <consortium name="Ensembl"/>
        </authorList>
    </citation>
    <scope>IDENTIFICATION</scope>
</reference>
<dbReference type="InterPro" id="IPR013083">
    <property type="entry name" value="Znf_RING/FYVE/PHD"/>
</dbReference>
<evidence type="ECO:0000313" key="12">
    <source>
        <dbReference type="Proteomes" id="UP000694421"/>
    </source>
</evidence>
<keyword evidence="3" id="KW-0479">Metal-binding</keyword>
<keyword evidence="4 8" id="KW-0863">Zinc-finger</keyword>
<dbReference type="GeneTree" id="ENSGT00940000163382"/>
<dbReference type="GO" id="GO:0016020">
    <property type="term" value="C:membrane"/>
    <property type="evidence" value="ECO:0007669"/>
    <property type="project" value="UniProtKB-SubCell"/>
</dbReference>
<dbReference type="PROSITE" id="PS50089">
    <property type="entry name" value="ZF_RING_2"/>
    <property type="match status" value="1"/>
</dbReference>
<keyword evidence="6 9" id="KW-1133">Transmembrane helix</keyword>
<dbReference type="Gene3D" id="3.30.40.10">
    <property type="entry name" value="Zinc/RING finger domain, C3HC4 (zinc finger)"/>
    <property type="match status" value="1"/>
</dbReference>
<reference evidence="11" key="2">
    <citation type="submission" date="2025-09" db="UniProtKB">
        <authorList>
            <consortium name="Ensembl"/>
        </authorList>
    </citation>
    <scope>IDENTIFICATION</scope>
</reference>
<evidence type="ECO:0000259" key="10">
    <source>
        <dbReference type="PROSITE" id="PS50089"/>
    </source>
</evidence>
<evidence type="ECO:0000256" key="3">
    <source>
        <dbReference type="ARBA" id="ARBA00022723"/>
    </source>
</evidence>
<dbReference type="SUPFAM" id="SSF52025">
    <property type="entry name" value="PA domain"/>
    <property type="match status" value="1"/>
</dbReference>
<evidence type="ECO:0000313" key="11">
    <source>
        <dbReference type="Ensembl" id="ENSSMRP00000015737.1"/>
    </source>
</evidence>
<proteinExistence type="predicted"/>
<feature type="domain" description="RING-type" evidence="10">
    <location>
        <begin position="261"/>
        <end position="302"/>
    </location>
</feature>
<dbReference type="InterPro" id="IPR003137">
    <property type="entry name" value="PA_domain"/>
</dbReference>
<dbReference type="OMA" id="AVCLEMY"/>
<keyword evidence="5" id="KW-0862">Zinc</keyword>
<evidence type="ECO:0000256" key="1">
    <source>
        <dbReference type="ARBA" id="ARBA00004167"/>
    </source>
</evidence>
<dbReference type="InterPro" id="IPR046450">
    <property type="entry name" value="PA_dom_sf"/>
</dbReference>
<evidence type="ECO:0000256" key="6">
    <source>
        <dbReference type="ARBA" id="ARBA00022989"/>
    </source>
</evidence>
<dbReference type="Pfam" id="PF02225">
    <property type="entry name" value="PA"/>
    <property type="match status" value="1"/>
</dbReference>
<keyword evidence="7 9" id="KW-0472">Membrane</keyword>
<evidence type="ECO:0000256" key="8">
    <source>
        <dbReference type="PROSITE-ProRule" id="PRU00175"/>
    </source>
</evidence>
<evidence type="ECO:0000256" key="9">
    <source>
        <dbReference type="SAM" id="Phobius"/>
    </source>
</evidence>
<evidence type="ECO:0000256" key="4">
    <source>
        <dbReference type="ARBA" id="ARBA00022771"/>
    </source>
</evidence>
<name>A0A8D0C171_SALMN</name>
<feature type="transmembrane region" description="Helical" evidence="9">
    <location>
        <begin position="196"/>
        <end position="217"/>
    </location>
</feature>
<dbReference type="FunFam" id="3.30.40.10:FF:000009">
    <property type="entry name" value="E3 ubiquitin-protein ligase RNF130"/>
    <property type="match status" value="1"/>
</dbReference>
<dbReference type="PANTHER" id="PTHR46539">
    <property type="entry name" value="E3 UBIQUITIN-PROTEIN LIGASE ATL42"/>
    <property type="match status" value="1"/>
</dbReference>
<dbReference type="SMART" id="SM00184">
    <property type="entry name" value="RING"/>
    <property type="match status" value="1"/>
</dbReference>
<comment type="subcellular location">
    <subcellularLocation>
        <location evidence="1">Membrane</location>
        <topology evidence="1">Single-pass membrane protein</topology>
    </subcellularLocation>
</comment>
<dbReference type="Proteomes" id="UP000694421">
    <property type="component" value="Unplaced"/>
</dbReference>
<evidence type="ECO:0000256" key="7">
    <source>
        <dbReference type="ARBA" id="ARBA00023136"/>
    </source>
</evidence>
<dbReference type="CDD" id="cd02122">
    <property type="entry name" value="PA_GRAIL_like"/>
    <property type="match status" value="1"/>
</dbReference>
<dbReference type="PANTHER" id="PTHR46539:SF27">
    <property type="entry name" value="RING FINGER PROTEIN 128"/>
    <property type="match status" value="1"/>
</dbReference>
<organism evidence="11 12">
    <name type="scientific">Salvator merianae</name>
    <name type="common">Argentine black and white tegu</name>
    <name type="synonym">Tupinambis merianae</name>
    <dbReference type="NCBI Taxonomy" id="96440"/>
    <lineage>
        <taxon>Eukaryota</taxon>
        <taxon>Metazoa</taxon>
        <taxon>Chordata</taxon>
        <taxon>Craniata</taxon>
        <taxon>Vertebrata</taxon>
        <taxon>Euteleostomi</taxon>
        <taxon>Lepidosauria</taxon>
        <taxon>Squamata</taxon>
        <taxon>Bifurcata</taxon>
        <taxon>Unidentata</taxon>
        <taxon>Episquamata</taxon>
        <taxon>Laterata</taxon>
        <taxon>Teiioidea</taxon>
        <taxon>Teiidae</taxon>
        <taxon>Salvator</taxon>
    </lineage>
</organism>
<evidence type="ECO:0000256" key="2">
    <source>
        <dbReference type="ARBA" id="ARBA00022692"/>
    </source>
</evidence>
<dbReference type="Ensembl" id="ENSSMRT00000018371.1">
    <property type="protein sequence ID" value="ENSSMRP00000015737.1"/>
    <property type="gene ID" value="ENSSMRG00000012235.1"/>
</dbReference>
<dbReference type="Pfam" id="PF13639">
    <property type="entry name" value="zf-RING_2"/>
    <property type="match status" value="1"/>
</dbReference>
<evidence type="ECO:0000256" key="5">
    <source>
        <dbReference type="ARBA" id="ARBA00022833"/>
    </source>
</evidence>
<dbReference type="Gene3D" id="3.50.30.30">
    <property type="match status" value="1"/>
</dbReference>
<dbReference type="FunFam" id="3.50.30.30:FF:000003">
    <property type="entry name" value="E3 ubiquitin-protein ligase RNF128"/>
    <property type="match status" value="1"/>
</dbReference>